<dbReference type="GeneID" id="66071196"/>
<organism evidence="2 3">
    <name type="scientific">Marasmius oreades</name>
    <name type="common">fairy-ring Marasmius</name>
    <dbReference type="NCBI Taxonomy" id="181124"/>
    <lineage>
        <taxon>Eukaryota</taxon>
        <taxon>Fungi</taxon>
        <taxon>Dikarya</taxon>
        <taxon>Basidiomycota</taxon>
        <taxon>Agaricomycotina</taxon>
        <taxon>Agaricomycetes</taxon>
        <taxon>Agaricomycetidae</taxon>
        <taxon>Agaricales</taxon>
        <taxon>Marasmiineae</taxon>
        <taxon>Marasmiaceae</taxon>
        <taxon>Marasmius</taxon>
    </lineage>
</organism>
<dbReference type="Proteomes" id="UP001049176">
    <property type="component" value="Chromosome 10"/>
</dbReference>
<protein>
    <recommendedName>
        <fullName evidence="4">RanBD1 domain-containing protein</fullName>
    </recommendedName>
</protein>
<accession>A0A9P7RM32</accession>
<dbReference type="Gene3D" id="2.30.29.30">
    <property type="entry name" value="Pleckstrin-homology domain (PH domain)/Phosphotyrosine-binding domain (PTB)"/>
    <property type="match status" value="1"/>
</dbReference>
<name>A0A9P7RM32_9AGAR</name>
<dbReference type="EMBL" id="CM032190">
    <property type="protein sequence ID" value="KAG7086159.1"/>
    <property type="molecule type" value="Genomic_DNA"/>
</dbReference>
<dbReference type="AlphaFoldDB" id="A0A9P7RM32"/>
<feature type="region of interest" description="Disordered" evidence="1">
    <location>
        <begin position="150"/>
        <end position="245"/>
    </location>
</feature>
<dbReference type="InterPro" id="IPR011993">
    <property type="entry name" value="PH-like_dom_sf"/>
</dbReference>
<reference evidence="2" key="1">
    <citation type="journal article" date="2021" name="Genome Biol. Evol.">
        <title>The assembled and annotated genome of the fairy-ring fungus Marasmius oreades.</title>
        <authorList>
            <person name="Hiltunen M."/>
            <person name="Ament-Velasquez S.L."/>
            <person name="Johannesson H."/>
        </authorList>
    </citation>
    <scope>NUCLEOTIDE SEQUENCE</scope>
    <source>
        <strain evidence="2">03SP1</strain>
    </source>
</reference>
<evidence type="ECO:0000313" key="2">
    <source>
        <dbReference type="EMBL" id="KAG7086159.1"/>
    </source>
</evidence>
<evidence type="ECO:0000256" key="1">
    <source>
        <dbReference type="SAM" id="MobiDB-lite"/>
    </source>
</evidence>
<feature type="compositionally biased region" description="Polar residues" evidence="1">
    <location>
        <begin position="210"/>
        <end position="223"/>
    </location>
</feature>
<dbReference type="OrthoDB" id="2357150at2759"/>
<proteinExistence type="predicted"/>
<evidence type="ECO:0008006" key="4">
    <source>
        <dbReference type="Google" id="ProtNLM"/>
    </source>
</evidence>
<sequence length="435" mass="47026">MFPVVSEFTFVVCGMASFAATVGYVCSKRIVGGSSDSLSSNSIDIESVPIGSGNVIKENAASELLENARQSKDALRLDADQVFPQVCETKRSSLKRKATHDEEYLNSLGYPYNLAAIYPNKRSRTPTRERENEIPLCSPIPVKLEDNIAPNRQSVSAEPIERLTEESTAASSPIVTAVAECSAAPGGESSENAPDLTSPSTSETTRENGKTLSSIEVPSSKPTFPQGPPPTVHQKPAMSFTSPSSGGFASFARSSTFKSMNMNINSTAGPPDRPVWASCSTKEATPLGLLVDTVTPAPLEASTKPKTQHPTPDYTHVTGEENEAILSEARGVKLFIKRGSKEFSDSIFGHVKLLSSGDKTRLVFRREPLRQVTMNTWLSSPSVRCTRDEENVLRVIGLEGSEIVVYALKPGRGCTKQDFNKFALYVLERNEGNGL</sequence>
<keyword evidence="3" id="KW-1185">Reference proteome</keyword>
<gene>
    <name evidence="2" type="ORF">E1B28_002120</name>
</gene>
<feature type="compositionally biased region" description="Polar residues" evidence="1">
    <location>
        <begin position="189"/>
        <end position="203"/>
    </location>
</feature>
<dbReference type="SUPFAM" id="SSF50729">
    <property type="entry name" value="PH domain-like"/>
    <property type="match status" value="1"/>
</dbReference>
<comment type="caution">
    <text evidence="2">The sequence shown here is derived from an EMBL/GenBank/DDBJ whole genome shotgun (WGS) entry which is preliminary data.</text>
</comment>
<evidence type="ECO:0000313" key="3">
    <source>
        <dbReference type="Proteomes" id="UP001049176"/>
    </source>
</evidence>
<dbReference type="KEGG" id="more:E1B28_002120"/>
<dbReference type="RefSeq" id="XP_043002630.1">
    <property type="nucleotide sequence ID" value="XM_043159032.1"/>
</dbReference>